<dbReference type="SUPFAM" id="SSF47157">
    <property type="entry name" value="Mitochondrial import receptor subunit Tom20"/>
    <property type="match status" value="1"/>
</dbReference>
<keyword evidence="7" id="KW-1133">Transmembrane helix</keyword>
<keyword evidence="6" id="KW-0653">Protein transport</keyword>
<evidence type="ECO:0000256" key="14">
    <source>
        <dbReference type="PIRNR" id="PIRNR037707"/>
    </source>
</evidence>
<evidence type="ECO:0000256" key="6">
    <source>
        <dbReference type="ARBA" id="ARBA00022927"/>
    </source>
</evidence>
<evidence type="ECO:0000256" key="12">
    <source>
        <dbReference type="ARBA" id="ARBA00073975"/>
    </source>
</evidence>
<reference evidence="16 17" key="1">
    <citation type="submission" date="2019-04" db="EMBL/GenBank/DDBJ databases">
        <title>Comparative genomics and transcriptomics to analyze fruiting body development in filamentous ascomycetes.</title>
        <authorList>
            <consortium name="DOE Joint Genome Institute"/>
            <person name="Lutkenhaus R."/>
            <person name="Traeger S."/>
            <person name="Breuer J."/>
            <person name="Kuo A."/>
            <person name="Lipzen A."/>
            <person name="Pangilinan J."/>
            <person name="Dilworth D."/>
            <person name="Sandor L."/>
            <person name="Poggeler S."/>
            <person name="Barry K."/>
            <person name="Grigoriev I.V."/>
            <person name="Nowrousian M."/>
        </authorList>
    </citation>
    <scope>NUCLEOTIDE SEQUENCE [LARGE SCALE GENOMIC DNA]</scope>
    <source>
        <strain evidence="16 17">CBS 389.68</strain>
    </source>
</reference>
<sequence>MVETKTVVLYTAAAAIALGTDAAYFDYKRRTDPNFRKSIRREKKRHVKAQKAEAEAANAHQRQEIQLAVRQAQVDGFPTDVEEKEAYFMNEVARGEALCADPSTTVDAALCFYKALKVYPNPSDLISIYDKTVPKHVLDVLAQMLAIDHDIPTIPHA</sequence>
<evidence type="ECO:0000256" key="13">
    <source>
        <dbReference type="ARBA" id="ARBA00080405"/>
    </source>
</evidence>
<keyword evidence="5 14" id="KW-1000">Mitochondrion outer membrane</keyword>
<gene>
    <name evidence="16" type="ORF">EX30DRAFT_397342</name>
</gene>
<dbReference type="FunFam" id="1.20.960.10:FF:000002">
    <property type="entry name" value="Mitochondrial import receptor subunit TOM20"/>
    <property type="match status" value="1"/>
</dbReference>
<dbReference type="GO" id="GO:0030150">
    <property type="term" value="P:protein import into mitochondrial matrix"/>
    <property type="evidence" value="ECO:0007669"/>
    <property type="project" value="TreeGrafter"/>
</dbReference>
<evidence type="ECO:0000313" key="16">
    <source>
        <dbReference type="EMBL" id="TGZ79202.1"/>
    </source>
</evidence>
<evidence type="ECO:0000256" key="2">
    <source>
        <dbReference type="ARBA" id="ARBA00005792"/>
    </source>
</evidence>
<dbReference type="InterPro" id="IPR023392">
    <property type="entry name" value="Tom20_dom_sf"/>
</dbReference>
<dbReference type="Pfam" id="PF02064">
    <property type="entry name" value="MAS20"/>
    <property type="match status" value="1"/>
</dbReference>
<organism evidence="16 17">
    <name type="scientific">Ascodesmis nigricans</name>
    <dbReference type="NCBI Taxonomy" id="341454"/>
    <lineage>
        <taxon>Eukaryota</taxon>
        <taxon>Fungi</taxon>
        <taxon>Dikarya</taxon>
        <taxon>Ascomycota</taxon>
        <taxon>Pezizomycotina</taxon>
        <taxon>Pezizomycetes</taxon>
        <taxon>Pezizales</taxon>
        <taxon>Ascodesmidaceae</taxon>
        <taxon>Ascodesmis</taxon>
    </lineage>
</organism>
<dbReference type="GO" id="GO:0016031">
    <property type="term" value="P:tRNA import into mitochondrion"/>
    <property type="evidence" value="ECO:0007669"/>
    <property type="project" value="TreeGrafter"/>
</dbReference>
<evidence type="ECO:0000256" key="5">
    <source>
        <dbReference type="ARBA" id="ARBA00022787"/>
    </source>
</evidence>
<keyword evidence="17" id="KW-1185">Reference proteome</keyword>
<evidence type="ECO:0000256" key="7">
    <source>
        <dbReference type="ARBA" id="ARBA00022989"/>
    </source>
</evidence>
<dbReference type="Proteomes" id="UP000298138">
    <property type="component" value="Unassembled WGS sequence"/>
</dbReference>
<comment type="subcellular location">
    <subcellularLocation>
        <location evidence="1">Mitochondrion outer membrane</location>
        <topology evidence="1">Single-pass membrane protein</topology>
    </subcellularLocation>
</comment>
<dbReference type="PIRSF" id="PIRSF037707">
    <property type="entry name" value="MAS20_rcpt"/>
    <property type="match status" value="1"/>
</dbReference>
<accession>A0A4S2MPT0</accession>
<feature type="coiled-coil region" evidence="15">
    <location>
        <begin position="44"/>
        <end position="71"/>
    </location>
</feature>
<evidence type="ECO:0000256" key="10">
    <source>
        <dbReference type="ARBA" id="ARBA00042705"/>
    </source>
</evidence>
<evidence type="ECO:0000256" key="15">
    <source>
        <dbReference type="SAM" id="Coils"/>
    </source>
</evidence>
<dbReference type="GO" id="GO:0005742">
    <property type="term" value="C:mitochondrial outer membrane translocase complex"/>
    <property type="evidence" value="ECO:0007669"/>
    <property type="project" value="UniProtKB-UniRule"/>
</dbReference>
<dbReference type="EMBL" id="ML220134">
    <property type="protein sequence ID" value="TGZ79202.1"/>
    <property type="molecule type" value="Genomic_DNA"/>
</dbReference>
<evidence type="ECO:0000256" key="3">
    <source>
        <dbReference type="ARBA" id="ARBA00022448"/>
    </source>
</evidence>
<protein>
    <recommendedName>
        <fullName evidence="11">Mitochondrial import receptor subunit TOM20</fullName>
    </recommendedName>
    <alternativeName>
        <fullName evidence="10">Mitochondrial 20 kDa outer membrane protein</fullName>
    </alternativeName>
    <alternativeName>
        <fullName evidence="12">Mitochondrial import receptor subunit tom20</fullName>
    </alternativeName>
    <alternativeName>
        <fullName evidence="13">Translocase of outer membrane 20 kDa subunit</fullName>
    </alternativeName>
</protein>
<comment type="similarity">
    <text evidence="2 14">Belongs to the Tom20 family.</text>
</comment>
<dbReference type="PANTHER" id="PTHR12430">
    <property type="entry name" value="MITOCHONDRIAL IMPORT RECEPTOR SUBUNIT TOM20"/>
    <property type="match status" value="1"/>
</dbReference>
<keyword evidence="4" id="KW-0812">Transmembrane</keyword>
<keyword evidence="15" id="KW-0175">Coiled coil</keyword>
<dbReference type="PRINTS" id="PR00351">
    <property type="entry name" value="OM20RECEPTOR"/>
</dbReference>
<evidence type="ECO:0000256" key="11">
    <source>
        <dbReference type="ARBA" id="ARBA00068548"/>
    </source>
</evidence>
<dbReference type="GO" id="GO:0006886">
    <property type="term" value="P:intracellular protein transport"/>
    <property type="evidence" value="ECO:0007669"/>
    <property type="project" value="InterPro"/>
</dbReference>
<dbReference type="GO" id="GO:0008320">
    <property type="term" value="F:protein transmembrane transporter activity"/>
    <property type="evidence" value="ECO:0007669"/>
    <property type="project" value="TreeGrafter"/>
</dbReference>
<dbReference type="InParanoid" id="A0A4S2MPT0"/>
<dbReference type="GO" id="GO:0030943">
    <property type="term" value="F:mitochondrion targeting sequence binding"/>
    <property type="evidence" value="ECO:0007669"/>
    <property type="project" value="TreeGrafter"/>
</dbReference>
<name>A0A4S2MPT0_9PEZI</name>
<evidence type="ECO:0000256" key="4">
    <source>
        <dbReference type="ARBA" id="ARBA00022692"/>
    </source>
</evidence>
<evidence type="ECO:0000256" key="9">
    <source>
        <dbReference type="ARBA" id="ARBA00023136"/>
    </source>
</evidence>
<keyword evidence="3" id="KW-0813">Transport</keyword>
<keyword evidence="16" id="KW-0675">Receptor</keyword>
<keyword evidence="8 14" id="KW-0496">Mitochondrion</keyword>
<dbReference type="PANTHER" id="PTHR12430:SF0">
    <property type="entry name" value="TRANSLOCASE OF OUTER MITOCHONDRIAL MEMBRANE 20"/>
    <property type="match status" value="1"/>
</dbReference>
<evidence type="ECO:0000256" key="1">
    <source>
        <dbReference type="ARBA" id="ARBA00004572"/>
    </source>
</evidence>
<dbReference type="Gene3D" id="1.20.960.10">
    <property type="entry name" value="Mitochondrial outer membrane translocase complex, subunit Tom20 domain"/>
    <property type="match status" value="1"/>
</dbReference>
<dbReference type="OrthoDB" id="2154253at2759"/>
<evidence type="ECO:0000256" key="8">
    <source>
        <dbReference type="ARBA" id="ARBA00023128"/>
    </source>
</evidence>
<dbReference type="GO" id="GO:0006605">
    <property type="term" value="P:protein targeting"/>
    <property type="evidence" value="ECO:0007669"/>
    <property type="project" value="InterPro"/>
</dbReference>
<keyword evidence="9 14" id="KW-0472">Membrane</keyword>
<dbReference type="InterPro" id="IPR002056">
    <property type="entry name" value="MAS20"/>
</dbReference>
<dbReference type="STRING" id="341454.A0A4S2MPT0"/>
<evidence type="ECO:0000313" key="17">
    <source>
        <dbReference type="Proteomes" id="UP000298138"/>
    </source>
</evidence>
<proteinExistence type="inferred from homology"/>
<dbReference type="AlphaFoldDB" id="A0A4S2MPT0"/>
<dbReference type="FunCoup" id="A0A4S2MPT0">
    <property type="interactions" value="327"/>
</dbReference>